<accession>A0A0R2DNJ4</accession>
<feature type="domain" description="Acyltransferase 3" evidence="2">
    <location>
        <begin position="5"/>
        <end position="328"/>
    </location>
</feature>
<dbReference type="AlphaFoldDB" id="A0A0R2DNJ4"/>
<dbReference type="STRING" id="1423806.FD15_GL002220"/>
<feature type="transmembrane region" description="Helical" evidence="1">
    <location>
        <begin position="64"/>
        <end position="87"/>
    </location>
</feature>
<proteinExistence type="predicted"/>
<organism evidence="3 4">
    <name type="scientific">Liquorilactobacillus sucicola DSM 21376 = JCM 15457</name>
    <dbReference type="NCBI Taxonomy" id="1423806"/>
    <lineage>
        <taxon>Bacteria</taxon>
        <taxon>Bacillati</taxon>
        <taxon>Bacillota</taxon>
        <taxon>Bacilli</taxon>
        <taxon>Lactobacillales</taxon>
        <taxon>Lactobacillaceae</taxon>
        <taxon>Liquorilactobacillus</taxon>
    </lineage>
</organism>
<evidence type="ECO:0000256" key="1">
    <source>
        <dbReference type="SAM" id="Phobius"/>
    </source>
</evidence>
<name>A0A0R2DNJ4_9LACO</name>
<dbReference type="Proteomes" id="UP000050961">
    <property type="component" value="Unassembled WGS sequence"/>
</dbReference>
<dbReference type="PANTHER" id="PTHR37312">
    <property type="entry name" value="MEMBRANE-BOUND ACYLTRANSFERASE YKRP-RELATED"/>
    <property type="match status" value="1"/>
</dbReference>
<dbReference type="Pfam" id="PF01757">
    <property type="entry name" value="Acyl_transf_3"/>
    <property type="match status" value="1"/>
</dbReference>
<dbReference type="EMBL" id="AYZF01000017">
    <property type="protein sequence ID" value="KRN05656.1"/>
    <property type="molecule type" value="Genomic_DNA"/>
</dbReference>
<keyword evidence="4" id="KW-1185">Reference proteome</keyword>
<keyword evidence="3" id="KW-0808">Transferase</keyword>
<keyword evidence="1" id="KW-0472">Membrane</keyword>
<dbReference type="PATRIC" id="fig|1423806.3.peg.2268"/>
<feature type="transmembrane region" description="Helical" evidence="1">
    <location>
        <begin position="214"/>
        <end position="235"/>
    </location>
</feature>
<keyword evidence="1" id="KW-0812">Transmembrane</keyword>
<evidence type="ECO:0000313" key="3">
    <source>
        <dbReference type="EMBL" id="KRN05656.1"/>
    </source>
</evidence>
<feature type="transmembrane region" description="Helical" evidence="1">
    <location>
        <begin position="313"/>
        <end position="337"/>
    </location>
</feature>
<feature type="transmembrane region" description="Helical" evidence="1">
    <location>
        <begin position="159"/>
        <end position="178"/>
    </location>
</feature>
<evidence type="ECO:0000313" key="4">
    <source>
        <dbReference type="Proteomes" id="UP000050961"/>
    </source>
</evidence>
<feature type="transmembrane region" description="Helical" evidence="1">
    <location>
        <begin position="184"/>
        <end position="202"/>
    </location>
</feature>
<keyword evidence="1" id="KW-1133">Transmembrane helix</keyword>
<feature type="transmembrane region" description="Helical" evidence="1">
    <location>
        <begin position="281"/>
        <end position="301"/>
    </location>
</feature>
<dbReference type="InterPro" id="IPR052734">
    <property type="entry name" value="Nod_factor_acetyltransferase"/>
</dbReference>
<dbReference type="PANTHER" id="PTHR37312:SF1">
    <property type="entry name" value="MEMBRANE-BOUND ACYLTRANSFERASE YKRP-RELATED"/>
    <property type="match status" value="1"/>
</dbReference>
<feature type="transmembrane region" description="Helical" evidence="1">
    <location>
        <begin position="241"/>
        <end position="260"/>
    </location>
</feature>
<feature type="transmembrane region" description="Helical" evidence="1">
    <location>
        <begin position="124"/>
        <end position="147"/>
    </location>
</feature>
<dbReference type="eggNOG" id="COG3594">
    <property type="taxonomic scope" value="Bacteria"/>
</dbReference>
<protein>
    <submittedName>
        <fullName evidence="3">O-acetyltransferase</fullName>
    </submittedName>
</protein>
<dbReference type="InterPro" id="IPR002656">
    <property type="entry name" value="Acyl_transf_3_dom"/>
</dbReference>
<gene>
    <name evidence="3" type="ORF">FD15_GL002220</name>
</gene>
<comment type="caution">
    <text evidence="3">The sequence shown here is derived from an EMBL/GenBank/DDBJ whole genome shotgun (WGS) entry which is preliminary data.</text>
</comment>
<evidence type="ECO:0000259" key="2">
    <source>
        <dbReference type="Pfam" id="PF01757"/>
    </source>
</evidence>
<feature type="transmembrane region" description="Helical" evidence="1">
    <location>
        <begin position="12"/>
        <end position="29"/>
    </location>
</feature>
<sequence length="362" mass="40703">MKRIEWIDLTRGLAMLMIVVGHSLYGYTFSFFARVLFAVHVPIFFVLSGYLFKQKDWGKMFHKNNLNLLLPYATTCSILIILSWIGFHFPSQHLFGTMCLTRNVIFASLYGIGTLGKLNFFGGIQVPSIGVIWFLVAMYCGNFLFNASLKAGAYLKNETLVVILISLLECFLGFFSAHFFPFPWSLNAALVSQAFYCGGFLIKKLKLMDKKAVPCVYAGGILWGLSALSGFFYLNTAFADMPIIAVLGGLGGSFVLMKLAQKLTSLKWNFSLVKTYGRLSLIVMCFHLIDITLIQISSMIYNTASGQLGPIVAVLAVVFYRVAFTIVAVLIIPYIPVFRSFYLNRRFPLFERKITTIRKKPL</sequence>
<reference evidence="3 4" key="1">
    <citation type="journal article" date="2015" name="Genome Announc.">
        <title>Expanding the biotechnology potential of lactobacilli through comparative genomics of 213 strains and associated genera.</title>
        <authorList>
            <person name="Sun Z."/>
            <person name="Harris H.M."/>
            <person name="McCann A."/>
            <person name="Guo C."/>
            <person name="Argimon S."/>
            <person name="Zhang W."/>
            <person name="Yang X."/>
            <person name="Jeffery I.B."/>
            <person name="Cooney J.C."/>
            <person name="Kagawa T.F."/>
            <person name="Liu W."/>
            <person name="Song Y."/>
            <person name="Salvetti E."/>
            <person name="Wrobel A."/>
            <person name="Rasinkangas P."/>
            <person name="Parkhill J."/>
            <person name="Rea M.C."/>
            <person name="O'Sullivan O."/>
            <person name="Ritari J."/>
            <person name="Douillard F.P."/>
            <person name="Paul Ross R."/>
            <person name="Yang R."/>
            <person name="Briner A.E."/>
            <person name="Felis G.E."/>
            <person name="de Vos W.M."/>
            <person name="Barrangou R."/>
            <person name="Klaenhammer T.R."/>
            <person name="Caufield P.W."/>
            <person name="Cui Y."/>
            <person name="Zhang H."/>
            <person name="O'Toole P.W."/>
        </authorList>
    </citation>
    <scope>NUCLEOTIDE SEQUENCE [LARGE SCALE GENOMIC DNA]</scope>
    <source>
        <strain evidence="3 4">DSM 21376</strain>
    </source>
</reference>
<feature type="transmembrane region" description="Helical" evidence="1">
    <location>
        <begin position="35"/>
        <end position="52"/>
    </location>
</feature>
<dbReference type="GO" id="GO:0016747">
    <property type="term" value="F:acyltransferase activity, transferring groups other than amino-acyl groups"/>
    <property type="evidence" value="ECO:0007669"/>
    <property type="project" value="InterPro"/>
</dbReference>
<dbReference type="RefSeq" id="WP_056967472.1">
    <property type="nucleotide sequence ID" value="NZ_AYZF01000017.1"/>
</dbReference>